<protein>
    <submittedName>
        <fullName evidence="2">Uncharacterized protein</fullName>
    </submittedName>
</protein>
<gene>
    <name evidence="2" type="ORF">SAMN05444271_1494</name>
</gene>
<organism evidence="2 3">
    <name type="scientific">Halohasta litchfieldiae</name>
    <dbReference type="NCBI Taxonomy" id="1073996"/>
    <lineage>
        <taxon>Archaea</taxon>
        <taxon>Methanobacteriati</taxon>
        <taxon>Methanobacteriota</taxon>
        <taxon>Stenosarchaea group</taxon>
        <taxon>Halobacteria</taxon>
        <taxon>Halobacteriales</taxon>
        <taxon>Haloferacaceae</taxon>
        <taxon>Halohasta</taxon>
    </lineage>
</organism>
<evidence type="ECO:0000256" key="1">
    <source>
        <dbReference type="SAM" id="MobiDB-lite"/>
    </source>
</evidence>
<name>A0A1H6Y8M5_9EURY</name>
<accession>A0A2H4Q1U7</accession>
<feature type="region of interest" description="Disordered" evidence="1">
    <location>
        <begin position="36"/>
        <end position="66"/>
    </location>
</feature>
<feature type="compositionally biased region" description="Basic and acidic residues" evidence="1">
    <location>
        <begin position="36"/>
        <end position="45"/>
    </location>
</feature>
<dbReference type="EMBL" id="FNYR01000049">
    <property type="protein sequence ID" value="SEJ33125.1"/>
    <property type="molecule type" value="Genomic_DNA"/>
</dbReference>
<dbReference type="KEGG" id="hae:halTADL_1596"/>
<dbReference type="AlphaFoldDB" id="A0A1H6Y8M5"/>
<evidence type="ECO:0000313" key="2">
    <source>
        <dbReference type="EMBL" id="SEJ33125.1"/>
    </source>
</evidence>
<evidence type="ECO:0000313" key="3">
    <source>
        <dbReference type="Proteomes" id="UP000198888"/>
    </source>
</evidence>
<reference evidence="2 3" key="1">
    <citation type="submission" date="2016-10" db="EMBL/GenBank/DDBJ databases">
        <authorList>
            <person name="de Groot N.N."/>
        </authorList>
    </citation>
    <scope>NUCLEOTIDE SEQUENCE [LARGE SCALE GENOMIC DNA]</scope>
    <source>
        <strain evidence="2 3">DSM 22187</strain>
    </source>
</reference>
<proteinExistence type="predicted"/>
<keyword evidence="3" id="KW-1185">Reference proteome</keyword>
<dbReference type="Proteomes" id="UP000198888">
    <property type="component" value="Unassembled WGS sequence"/>
</dbReference>
<accession>A0A1H6Y8M5</accession>
<sequence>MVGNAEHEALADSTIEQHARNILVSENKNVICHVHSSAEQKKSHTETQLNGTYLKKSTPLYQEGDA</sequence>